<dbReference type="Pfam" id="PF16135">
    <property type="entry name" value="TDBD"/>
    <property type="match status" value="1"/>
</dbReference>
<gene>
    <name evidence="5" type="ORF">C2S53_014393</name>
</gene>
<evidence type="ECO:0000313" key="5">
    <source>
        <dbReference type="EMBL" id="KAH6832882.1"/>
    </source>
</evidence>
<dbReference type="GO" id="GO:0003682">
    <property type="term" value="F:chromatin binding"/>
    <property type="evidence" value="ECO:0007669"/>
    <property type="project" value="TreeGrafter"/>
</dbReference>
<feature type="domain" description="Tify" evidence="4">
    <location>
        <begin position="146"/>
        <end position="201"/>
    </location>
</feature>
<dbReference type="GO" id="GO:0042393">
    <property type="term" value="F:histone binding"/>
    <property type="evidence" value="ECO:0007669"/>
    <property type="project" value="TreeGrafter"/>
</dbReference>
<proteinExistence type="predicted"/>
<reference evidence="5 6" key="1">
    <citation type="journal article" date="2021" name="Nat. Commun.">
        <title>Incipient diploidization of the medicinal plant Perilla within 10,000 years.</title>
        <authorList>
            <person name="Zhang Y."/>
            <person name="Shen Q."/>
            <person name="Leng L."/>
            <person name="Zhang D."/>
            <person name="Chen S."/>
            <person name="Shi Y."/>
            <person name="Ning Z."/>
            <person name="Chen S."/>
        </authorList>
    </citation>
    <scope>NUCLEOTIDE SEQUENCE [LARGE SCALE GENOMIC DNA]</scope>
    <source>
        <strain evidence="6">cv. PC099</strain>
    </source>
</reference>
<dbReference type="Proteomes" id="UP001190926">
    <property type="component" value="Unassembled WGS sequence"/>
</dbReference>
<organism evidence="5 6">
    <name type="scientific">Perilla frutescens var. hirtella</name>
    <name type="common">Perilla citriodora</name>
    <name type="synonym">Perilla setoyensis</name>
    <dbReference type="NCBI Taxonomy" id="608512"/>
    <lineage>
        <taxon>Eukaryota</taxon>
        <taxon>Viridiplantae</taxon>
        <taxon>Streptophyta</taxon>
        <taxon>Embryophyta</taxon>
        <taxon>Tracheophyta</taxon>
        <taxon>Spermatophyta</taxon>
        <taxon>Magnoliopsida</taxon>
        <taxon>eudicotyledons</taxon>
        <taxon>Gunneridae</taxon>
        <taxon>Pentapetalae</taxon>
        <taxon>asterids</taxon>
        <taxon>lamiids</taxon>
        <taxon>Lamiales</taxon>
        <taxon>Lamiaceae</taxon>
        <taxon>Nepetoideae</taxon>
        <taxon>Elsholtzieae</taxon>
        <taxon>Perilla</taxon>
    </lineage>
</organism>
<sequence>MVRTWFIVSPTVRRLPTTYRRRSSTAATDRSFPRDLAPRKFQINASEMGKKNVNESQRYKDAMDALLKPVSSYSLLYESPPPLVPTSKTPRKKKVKSKSTLDSLHQISPNKTDSFFGNVVSLTGTGMLDGAAVSYLSASREKELRGIIKGASYVCGCEKCNYSKELTANEFEIHAGCKTGHANDHIHLGNGKSLHKVAKELKNTPSATLCVAVQTLLGDSLNQEAFNSWKESFEAARKTT</sequence>
<keyword evidence="6" id="KW-1185">Reference proteome</keyword>
<dbReference type="PANTHER" id="PTHR47025">
    <property type="entry name" value="AUTOIMMUNE REGULATOR"/>
    <property type="match status" value="1"/>
</dbReference>
<dbReference type="GO" id="GO:0000977">
    <property type="term" value="F:RNA polymerase II transcription regulatory region sequence-specific DNA binding"/>
    <property type="evidence" value="ECO:0007669"/>
    <property type="project" value="TreeGrafter"/>
</dbReference>
<dbReference type="EMBL" id="SDAM02000063">
    <property type="protein sequence ID" value="KAH6832882.1"/>
    <property type="molecule type" value="Genomic_DNA"/>
</dbReference>
<evidence type="ECO:0000259" key="4">
    <source>
        <dbReference type="Pfam" id="PF16135"/>
    </source>
</evidence>
<accession>A0AAD4JFM9</accession>
<evidence type="ECO:0000256" key="1">
    <source>
        <dbReference type="ARBA" id="ARBA00004123"/>
    </source>
</evidence>
<dbReference type="GO" id="GO:0005634">
    <property type="term" value="C:nucleus"/>
    <property type="evidence" value="ECO:0007669"/>
    <property type="project" value="UniProtKB-SubCell"/>
</dbReference>
<dbReference type="InterPro" id="IPR032308">
    <property type="entry name" value="TDBD"/>
</dbReference>
<feature type="region of interest" description="Disordered" evidence="3">
    <location>
        <begin position="81"/>
        <end position="102"/>
    </location>
</feature>
<evidence type="ECO:0000256" key="2">
    <source>
        <dbReference type="ARBA" id="ARBA00023242"/>
    </source>
</evidence>
<dbReference type="GO" id="GO:0045944">
    <property type="term" value="P:positive regulation of transcription by RNA polymerase II"/>
    <property type="evidence" value="ECO:0007669"/>
    <property type="project" value="TreeGrafter"/>
</dbReference>
<keyword evidence="2" id="KW-0539">Nucleus</keyword>
<comment type="subcellular location">
    <subcellularLocation>
        <location evidence="1">Nucleus</location>
    </subcellularLocation>
</comment>
<name>A0AAD4JFM9_PERFH</name>
<dbReference type="PANTHER" id="PTHR47025:SF10">
    <property type="entry name" value="DNA-BINDING PROTEIN"/>
    <property type="match status" value="1"/>
</dbReference>
<dbReference type="AlphaFoldDB" id="A0AAD4JFM9"/>
<protein>
    <recommendedName>
        <fullName evidence="4">Tify domain-containing protein</fullName>
    </recommendedName>
</protein>
<comment type="caution">
    <text evidence="5">The sequence shown here is derived from an EMBL/GenBank/DDBJ whole genome shotgun (WGS) entry which is preliminary data.</text>
</comment>
<evidence type="ECO:0000256" key="3">
    <source>
        <dbReference type="SAM" id="MobiDB-lite"/>
    </source>
</evidence>
<evidence type="ECO:0000313" key="6">
    <source>
        <dbReference type="Proteomes" id="UP001190926"/>
    </source>
</evidence>